<evidence type="ECO:0000313" key="7">
    <source>
        <dbReference type="RefSeq" id="XP_072840157.1"/>
    </source>
</evidence>
<keyword evidence="6" id="KW-1185">Reference proteome</keyword>
<keyword evidence="2" id="KW-1015">Disulfide bond</keyword>
<dbReference type="Pfam" id="PF00341">
    <property type="entry name" value="PDGF"/>
    <property type="match status" value="1"/>
</dbReference>
<dbReference type="SUPFAM" id="SSF57593">
    <property type="entry name" value="Heparin-binding domain from vascular endothelial growth factor"/>
    <property type="match status" value="1"/>
</dbReference>
<gene>
    <name evidence="7" type="primary">VEGFB</name>
</gene>
<dbReference type="InterPro" id="IPR029034">
    <property type="entry name" value="Cystine-knot_cytokine"/>
</dbReference>
<feature type="signal peptide" evidence="4">
    <location>
        <begin position="1"/>
        <end position="23"/>
    </location>
</feature>
<dbReference type="PANTHER" id="PTHR12025:SF14">
    <property type="entry name" value="SNAKE VENOM VASCULAR ENDOTHELIAL GROWTH FACTOR TOXIN VR-1'-LIKE ISOFORM X1-RELATED"/>
    <property type="match status" value="1"/>
</dbReference>
<dbReference type="InterPro" id="IPR036841">
    <property type="entry name" value="VEGF_C_sf"/>
</dbReference>
<dbReference type="InterPro" id="IPR050507">
    <property type="entry name" value="PDGF/VEGF_growth_factor"/>
</dbReference>
<protein>
    <submittedName>
        <fullName evidence="7">Vascular endothelial growth factor B isoform X1</fullName>
    </submittedName>
</protein>
<accession>A0ABM5F431</accession>
<dbReference type="Proteomes" id="UP001652642">
    <property type="component" value="Chromosome 15"/>
</dbReference>
<dbReference type="PROSITE" id="PS50278">
    <property type="entry name" value="PDGF_2"/>
    <property type="match status" value="1"/>
</dbReference>
<feature type="chain" id="PRO_5046025768" evidence="4">
    <location>
        <begin position="24"/>
        <end position="215"/>
    </location>
</feature>
<evidence type="ECO:0000313" key="6">
    <source>
        <dbReference type="Proteomes" id="UP001652642"/>
    </source>
</evidence>
<dbReference type="Gene3D" id="2.10.160.10">
    <property type="entry name" value="Vascular endothelial growth factor, heparin-binding domain"/>
    <property type="match status" value="1"/>
</dbReference>
<dbReference type="RefSeq" id="XP_072840157.1">
    <property type="nucleotide sequence ID" value="XM_072984056.1"/>
</dbReference>
<evidence type="ECO:0000256" key="1">
    <source>
        <dbReference type="ARBA" id="ARBA00023030"/>
    </source>
</evidence>
<evidence type="ECO:0000259" key="5">
    <source>
        <dbReference type="PROSITE" id="PS50278"/>
    </source>
</evidence>
<proteinExistence type="inferred from homology"/>
<dbReference type="Gene3D" id="2.10.90.10">
    <property type="entry name" value="Cystine-knot cytokines"/>
    <property type="match status" value="1"/>
</dbReference>
<evidence type="ECO:0000256" key="3">
    <source>
        <dbReference type="RuleBase" id="RU003818"/>
    </source>
</evidence>
<reference evidence="7" key="1">
    <citation type="submission" date="2025-08" db="UniProtKB">
        <authorList>
            <consortium name="RefSeq"/>
        </authorList>
    </citation>
    <scope>IDENTIFICATION</scope>
</reference>
<name>A0ABM5F431_9SAUR</name>
<dbReference type="PANTHER" id="PTHR12025">
    <property type="entry name" value="VASCULAR ENDOTHELIAL GROWTH FACTOR"/>
    <property type="match status" value="1"/>
</dbReference>
<keyword evidence="4" id="KW-0732">Signal</keyword>
<dbReference type="InterPro" id="IPR000072">
    <property type="entry name" value="PDGF/VEGF_dom"/>
</dbReference>
<evidence type="ECO:0000256" key="2">
    <source>
        <dbReference type="ARBA" id="ARBA00023157"/>
    </source>
</evidence>
<feature type="domain" description="Platelet-derived growth factor (PDGF) family profile" evidence="5">
    <location>
        <begin position="38"/>
        <end position="133"/>
    </location>
</feature>
<dbReference type="GeneID" id="110083368"/>
<sequence>MNAPCSALPLLLATTLHLQYCGATMLLKQINKTHPSEEVVRFLDVYNRSSCQPKETMVPVTVEHPYMVNHIVMPSCVALKRCVGCCADESLECVPAQTRDLVMEVMLSLFPHHHLNRLTFVEHTACICRSKKTFLRPHTIRPACRPCLDRKRQLNPRTCQCICRLEPEHCEARGLKFNKGSCRWPRQQQIWICMKWRFWTSQHHHPLNFFLLFPS</sequence>
<organism evidence="6 7">
    <name type="scientific">Pogona vitticeps</name>
    <name type="common">central bearded dragon</name>
    <dbReference type="NCBI Taxonomy" id="103695"/>
    <lineage>
        <taxon>Eukaryota</taxon>
        <taxon>Metazoa</taxon>
        <taxon>Chordata</taxon>
        <taxon>Craniata</taxon>
        <taxon>Vertebrata</taxon>
        <taxon>Euteleostomi</taxon>
        <taxon>Lepidosauria</taxon>
        <taxon>Squamata</taxon>
        <taxon>Bifurcata</taxon>
        <taxon>Unidentata</taxon>
        <taxon>Episquamata</taxon>
        <taxon>Toxicofera</taxon>
        <taxon>Iguania</taxon>
        <taxon>Acrodonta</taxon>
        <taxon>Agamidae</taxon>
        <taxon>Amphibolurinae</taxon>
        <taxon>Pogona</taxon>
    </lineage>
</organism>
<comment type="similarity">
    <text evidence="3">Belongs to the PDGF/VEGF growth factor family.</text>
</comment>
<dbReference type="SUPFAM" id="SSF57501">
    <property type="entry name" value="Cystine-knot cytokines"/>
    <property type="match status" value="1"/>
</dbReference>
<evidence type="ECO:0000256" key="4">
    <source>
        <dbReference type="SAM" id="SignalP"/>
    </source>
</evidence>
<dbReference type="SMART" id="SM00141">
    <property type="entry name" value="PDGF"/>
    <property type="match status" value="1"/>
</dbReference>
<keyword evidence="1 3" id="KW-0339">Growth factor</keyword>
<dbReference type="CDD" id="cd00135">
    <property type="entry name" value="PDGF"/>
    <property type="match status" value="1"/>
</dbReference>